<evidence type="ECO:0000259" key="9">
    <source>
        <dbReference type="SMART" id="SM00829"/>
    </source>
</evidence>
<dbReference type="OrthoDB" id="1879366at2759"/>
<evidence type="ECO:0000256" key="8">
    <source>
        <dbReference type="RuleBase" id="RU361277"/>
    </source>
</evidence>
<dbReference type="PROSITE" id="PS00059">
    <property type="entry name" value="ADH_ZINC"/>
    <property type="match status" value="1"/>
</dbReference>
<evidence type="ECO:0000256" key="2">
    <source>
        <dbReference type="ARBA" id="ARBA00008072"/>
    </source>
</evidence>
<dbReference type="InterPro" id="IPR020843">
    <property type="entry name" value="ER"/>
</dbReference>
<dbReference type="AlphaFoldDB" id="A0A5E8AZT0"/>
<dbReference type="EC" id="1.1.1.1" evidence="3"/>
<dbReference type="PANTHER" id="PTHR42940">
    <property type="entry name" value="ALCOHOL DEHYDROGENASE 1-RELATED"/>
    <property type="match status" value="1"/>
</dbReference>
<dbReference type="FunFam" id="3.90.180.10:FF:000002">
    <property type="entry name" value="Alcohol dehydrogenase AdhP"/>
    <property type="match status" value="1"/>
</dbReference>
<reference evidence="10 11" key="1">
    <citation type="submission" date="2019-09" db="EMBL/GenBank/DDBJ databases">
        <authorList>
            <person name="Brejova B."/>
        </authorList>
    </citation>
    <scope>NUCLEOTIDE SEQUENCE [LARGE SCALE GENOMIC DNA]</scope>
</reference>
<keyword evidence="4 8" id="KW-0479">Metal-binding</keyword>
<dbReference type="EMBL" id="CABVLU010000001">
    <property type="protein sequence ID" value="VVT44527.1"/>
    <property type="molecule type" value="Genomic_DNA"/>
</dbReference>
<dbReference type="InterPro" id="IPR036291">
    <property type="entry name" value="NAD(P)-bd_dom_sf"/>
</dbReference>
<feature type="domain" description="Enoyl reductase (ER)" evidence="9">
    <location>
        <begin position="18"/>
        <end position="345"/>
    </location>
</feature>
<evidence type="ECO:0000256" key="5">
    <source>
        <dbReference type="ARBA" id="ARBA00022833"/>
    </source>
</evidence>
<dbReference type="InterPro" id="IPR011032">
    <property type="entry name" value="GroES-like_sf"/>
</dbReference>
<proteinExistence type="inferred from homology"/>
<evidence type="ECO:0000256" key="6">
    <source>
        <dbReference type="ARBA" id="ARBA00023002"/>
    </source>
</evidence>
<dbReference type="SMART" id="SM00829">
    <property type="entry name" value="PKS_ER"/>
    <property type="match status" value="1"/>
</dbReference>
<dbReference type="SUPFAM" id="SSF51735">
    <property type="entry name" value="NAD(P)-binding Rossmann-fold domains"/>
    <property type="match status" value="1"/>
</dbReference>
<keyword evidence="7" id="KW-0520">NAD</keyword>
<evidence type="ECO:0000256" key="7">
    <source>
        <dbReference type="ARBA" id="ARBA00023027"/>
    </source>
</evidence>
<keyword evidence="5 8" id="KW-0862">Zinc</keyword>
<keyword evidence="11" id="KW-1185">Reference proteome</keyword>
<dbReference type="PANTHER" id="PTHR42940:SF3">
    <property type="entry name" value="ALCOHOL DEHYDROGENASE 1-RELATED"/>
    <property type="match status" value="1"/>
</dbReference>
<evidence type="ECO:0000256" key="1">
    <source>
        <dbReference type="ARBA" id="ARBA00001947"/>
    </source>
</evidence>
<sequence>MAPIPKTQKAIVINEPRGELLYKEIPVPTPENDELLVHIQYSGACHSDLHAWKADWPFQTPFPLIGGHEGAGVVVAKGDAVRNFNIGDRVGIKWVNSTCLDCRFCLQGADGNCPKATYSGFTHDGTFQQYGTVKAAHAARIPDGVDLAMVAPILCAGITVYKALKRSDAKPGDNVVITGAGGGLGSLAVQYAKAMGFRVIGIDSGEAKKKLVLSTGGEAFIDFKTDDIVKGVLAATDGEGAQAVVHVAVSEKAVETSLEYIRPTGTIVLVGLPADAVVHSPVFSHVLRTITIRGSLVGNREDTVEALDFVRRGLVSTPIKIVGMSEIAHVYDLMEKGQIAGRYVLDTSK</sequence>
<dbReference type="GeneID" id="43579270"/>
<dbReference type="InterPro" id="IPR013154">
    <property type="entry name" value="ADH-like_N"/>
</dbReference>
<dbReference type="GO" id="GO:0005737">
    <property type="term" value="C:cytoplasm"/>
    <property type="evidence" value="ECO:0007669"/>
    <property type="project" value="TreeGrafter"/>
</dbReference>
<keyword evidence="6" id="KW-0560">Oxidoreductase</keyword>
<dbReference type="GO" id="GO:0004022">
    <property type="term" value="F:alcohol dehydrogenase (NAD+) activity"/>
    <property type="evidence" value="ECO:0007669"/>
    <property type="project" value="UniProtKB-EC"/>
</dbReference>
<dbReference type="Pfam" id="PF00107">
    <property type="entry name" value="ADH_zinc_N"/>
    <property type="match status" value="1"/>
</dbReference>
<dbReference type="RefSeq" id="XP_031851061.1">
    <property type="nucleotide sequence ID" value="XM_031995170.1"/>
</dbReference>
<evidence type="ECO:0000256" key="3">
    <source>
        <dbReference type="ARBA" id="ARBA00013190"/>
    </source>
</evidence>
<dbReference type="Pfam" id="PF08240">
    <property type="entry name" value="ADH_N"/>
    <property type="match status" value="1"/>
</dbReference>
<gene>
    <name evidence="10" type="ORF">SAPINGB_P000446</name>
</gene>
<protein>
    <recommendedName>
        <fullName evidence="3">alcohol dehydrogenase</fullName>
        <ecNumber evidence="3">1.1.1.1</ecNumber>
    </recommendedName>
</protein>
<organism evidence="10 11">
    <name type="scientific">Magnusiomyces paraingens</name>
    <dbReference type="NCBI Taxonomy" id="2606893"/>
    <lineage>
        <taxon>Eukaryota</taxon>
        <taxon>Fungi</taxon>
        <taxon>Dikarya</taxon>
        <taxon>Ascomycota</taxon>
        <taxon>Saccharomycotina</taxon>
        <taxon>Dipodascomycetes</taxon>
        <taxon>Dipodascales</taxon>
        <taxon>Dipodascaceae</taxon>
        <taxon>Magnusiomyces</taxon>
    </lineage>
</organism>
<dbReference type="InterPro" id="IPR002328">
    <property type="entry name" value="ADH_Zn_CS"/>
</dbReference>
<dbReference type="InterPro" id="IPR013149">
    <property type="entry name" value="ADH-like_C"/>
</dbReference>
<dbReference type="CDD" id="cd08297">
    <property type="entry name" value="CAD3"/>
    <property type="match status" value="1"/>
</dbReference>
<evidence type="ECO:0000313" key="11">
    <source>
        <dbReference type="Proteomes" id="UP000398389"/>
    </source>
</evidence>
<dbReference type="Gene3D" id="3.40.50.720">
    <property type="entry name" value="NAD(P)-binding Rossmann-like Domain"/>
    <property type="match status" value="1"/>
</dbReference>
<comment type="cofactor">
    <cofactor evidence="1 8">
        <name>Zn(2+)</name>
        <dbReference type="ChEBI" id="CHEBI:29105"/>
    </cofactor>
</comment>
<dbReference type="Gene3D" id="3.90.180.10">
    <property type="entry name" value="Medium-chain alcohol dehydrogenases, catalytic domain"/>
    <property type="match status" value="1"/>
</dbReference>
<dbReference type="GO" id="GO:0008270">
    <property type="term" value="F:zinc ion binding"/>
    <property type="evidence" value="ECO:0007669"/>
    <property type="project" value="InterPro"/>
</dbReference>
<accession>A0A5E8AZT0</accession>
<dbReference type="FunFam" id="3.40.50.720:FF:000039">
    <property type="entry name" value="Alcohol dehydrogenase AdhP"/>
    <property type="match status" value="1"/>
</dbReference>
<name>A0A5E8AZT0_9ASCO</name>
<comment type="similarity">
    <text evidence="2 8">Belongs to the zinc-containing alcohol dehydrogenase family.</text>
</comment>
<dbReference type="Proteomes" id="UP000398389">
    <property type="component" value="Unassembled WGS sequence"/>
</dbReference>
<evidence type="ECO:0000256" key="4">
    <source>
        <dbReference type="ARBA" id="ARBA00022723"/>
    </source>
</evidence>
<evidence type="ECO:0000313" key="10">
    <source>
        <dbReference type="EMBL" id="VVT44527.1"/>
    </source>
</evidence>
<dbReference type="SUPFAM" id="SSF50129">
    <property type="entry name" value="GroES-like"/>
    <property type="match status" value="1"/>
</dbReference>